<gene>
    <name evidence="3" type="ORF">VPK24_05450</name>
</gene>
<evidence type="ECO:0000313" key="4">
    <source>
        <dbReference type="Proteomes" id="UP001604335"/>
    </source>
</evidence>
<comment type="caution">
    <text evidence="3">The sequence shown here is derived from an EMBL/GenBank/DDBJ whole genome shotgun (WGS) entry which is preliminary data.</text>
</comment>
<evidence type="ECO:0000313" key="3">
    <source>
        <dbReference type="EMBL" id="MFG3817073.1"/>
    </source>
</evidence>
<name>A0ABW7C893_9CYAN</name>
<feature type="coiled-coil region" evidence="1">
    <location>
        <begin position="20"/>
        <end position="54"/>
    </location>
</feature>
<dbReference type="EMBL" id="JAZAQF010000028">
    <property type="protein sequence ID" value="MFG3817073.1"/>
    <property type="molecule type" value="Genomic_DNA"/>
</dbReference>
<organism evidence="3 4">
    <name type="scientific">Limnothrix redekei LRLZ20PSL1</name>
    <dbReference type="NCBI Taxonomy" id="3112953"/>
    <lineage>
        <taxon>Bacteria</taxon>
        <taxon>Bacillati</taxon>
        <taxon>Cyanobacteriota</taxon>
        <taxon>Cyanophyceae</taxon>
        <taxon>Pseudanabaenales</taxon>
        <taxon>Pseudanabaenaceae</taxon>
        <taxon>Limnothrix</taxon>
    </lineage>
</organism>
<sequence length="194" mass="22490">MSLLDDLSQFLEARLEAFLREHPELELRALEEQLREQEADAKRSIGELHTQEQQLKADIWETAQDVQRWHIRIEKVEAAGERQLAAAAREREAALLRKGNQLWGQMQGIKTRIEQLETLVSQLASKRQEVAARAAQADAQTQTQAKTRTNRSPWDSSDRATYSRGMGADPLEEQFQRWEMDEELEQLKRQMGRP</sequence>
<dbReference type="NCBIfam" id="TIGR04376">
    <property type="entry name" value="TIGR04376 family protein"/>
    <property type="match status" value="1"/>
</dbReference>
<feature type="region of interest" description="Disordered" evidence="2">
    <location>
        <begin position="133"/>
        <end position="172"/>
    </location>
</feature>
<proteinExistence type="predicted"/>
<evidence type="ECO:0000256" key="2">
    <source>
        <dbReference type="SAM" id="MobiDB-lite"/>
    </source>
</evidence>
<protein>
    <submittedName>
        <fullName evidence="3">TIGR04376 family protein</fullName>
    </submittedName>
</protein>
<feature type="compositionally biased region" description="Low complexity" evidence="2">
    <location>
        <begin position="133"/>
        <end position="147"/>
    </location>
</feature>
<dbReference type="Proteomes" id="UP001604335">
    <property type="component" value="Unassembled WGS sequence"/>
</dbReference>
<keyword evidence="4" id="KW-1185">Reference proteome</keyword>
<reference evidence="4" key="1">
    <citation type="journal article" date="2024" name="Algal Res.">
        <title>Biochemical, toxicological and genomic investigation of a high-biomass producing Limnothrix strain isolated from Italian shallow drinking water reservoir.</title>
        <authorList>
            <person name="Simonazzi M."/>
            <person name="Shishido T.K."/>
            <person name="Delbaje E."/>
            <person name="Wahlsten M."/>
            <person name="Fewer D.P."/>
            <person name="Sivonen K."/>
            <person name="Pezzolesi L."/>
            <person name="Pistocchi R."/>
        </authorList>
    </citation>
    <scope>NUCLEOTIDE SEQUENCE [LARGE SCALE GENOMIC DNA]</scope>
    <source>
        <strain evidence="4">LRLZ20PSL1</strain>
    </source>
</reference>
<keyword evidence="1" id="KW-0175">Coiled coil</keyword>
<evidence type="ECO:0000256" key="1">
    <source>
        <dbReference type="SAM" id="Coils"/>
    </source>
</evidence>
<accession>A0ABW7C893</accession>
<feature type="coiled-coil region" evidence="1">
    <location>
        <begin position="106"/>
        <end position="133"/>
    </location>
</feature>
<dbReference type="InterPro" id="IPR030816">
    <property type="entry name" value="CHP04376"/>
</dbReference>
<dbReference type="RefSeq" id="WP_393011123.1">
    <property type="nucleotide sequence ID" value="NZ_JAZAQF010000028.1"/>
</dbReference>